<reference evidence="1 2" key="1">
    <citation type="journal article" date="2015" name="PLoS Negl. Trop. Dis.">
        <title>Distribution of Plasmids in Distinct Leptospira Pathogenic Species.</title>
        <authorList>
            <person name="Wang Y."/>
            <person name="Zhuang X."/>
            <person name="Zhong Y."/>
            <person name="Zhang C."/>
            <person name="Zhang Y."/>
            <person name="Zeng L."/>
            <person name="Zhu Y."/>
            <person name="He P."/>
            <person name="Dong K."/>
            <person name="Pal U."/>
            <person name="Guo X."/>
            <person name="Qin J."/>
        </authorList>
    </citation>
    <scope>NUCLEOTIDE SEQUENCE [LARGE SCALE GENOMIC DNA]</scope>
    <source>
        <strain evidence="1 2">56604</strain>
    </source>
</reference>
<dbReference type="EMBL" id="CP012029">
    <property type="protein sequence ID" value="ALO27698.1"/>
    <property type="molecule type" value="Genomic_DNA"/>
</dbReference>
<sequence>MSSYLPDPDYSFMRLTRASSIHGLRSRFSLFTKAQTLSLTSFESFQF</sequence>
<gene>
    <name evidence="1" type="ORF">LBBP_03508</name>
</gene>
<evidence type="ECO:0000313" key="2">
    <source>
        <dbReference type="Proteomes" id="UP000058857"/>
    </source>
</evidence>
<accession>A0A0S2IVM3</accession>
<evidence type="ECO:0000313" key="1">
    <source>
        <dbReference type="EMBL" id="ALO27698.1"/>
    </source>
</evidence>
<dbReference type="AlphaFoldDB" id="A0A0S2IVM3"/>
<protein>
    <submittedName>
        <fullName evidence="1">Uncharacterized protein</fullName>
    </submittedName>
</protein>
<name>A0A0S2IVM3_LEPBO</name>
<proteinExistence type="predicted"/>
<dbReference type="PATRIC" id="fig|280505.15.peg.3419"/>
<dbReference type="Proteomes" id="UP000058857">
    <property type="component" value="Chromosome 1"/>
</dbReference>
<organism evidence="1">
    <name type="scientific">Leptospira borgpetersenii serovar Ballum</name>
    <dbReference type="NCBI Taxonomy" id="280505"/>
    <lineage>
        <taxon>Bacteria</taxon>
        <taxon>Pseudomonadati</taxon>
        <taxon>Spirochaetota</taxon>
        <taxon>Spirochaetia</taxon>
        <taxon>Leptospirales</taxon>
        <taxon>Leptospiraceae</taxon>
        <taxon>Leptospira</taxon>
    </lineage>
</organism>